<feature type="transmembrane region" description="Helical" evidence="1">
    <location>
        <begin position="21"/>
        <end position="38"/>
    </location>
</feature>
<dbReference type="EMBL" id="NBUC01000181">
    <property type="protein sequence ID" value="PLT92542.1"/>
    <property type="molecule type" value="Genomic_DNA"/>
</dbReference>
<evidence type="ECO:0000313" key="2">
    <source>
        <dbReference type="EMBL" id="PLT92542.1"/>
    </source>
</evidence>
<protein>
    <recommendedName>
        <fullName evidence="4">DUF805 domain-containing protein</fullName>
    </recommendedName>
</protein>
<comment type="caution">
    <text evidence="2">The sequence shown here is derived from an EMBL/GenBank/DDBJ whole genome shotgun (WGS) entry which is preliminary data.</text>
</comment>
<proteinExistence type="predicted"/>
<keyword evidence="3" id="KW-1185">Reference proteome</keyword>
<name>A0ABX4TBT6_9HYPH</name>
<evidence type="ECO:0000313" key="3">
    <source>
        <dbReference type="Proteomes" id="UP001190825"/>
    </source>
</evidence>
<reference evidence="2 3" key="1">
    <citation type="journal article" date="2018" name="FEMS Microbiol. Ecol.">
        <title>Co-invading symbiotic mutualists of Medicago polymorpha retain high ancestral diversity and contain diverse accessory genomes.</title>
        <authorList>
            <person name="Porter S.S."/>
            <person name="Faber-Hammond J.J."/>
            <person name="Friesen M.L."/>
        </authorList>
    </citation>
    <scope>NUCLEOTIDE SEQUENCE [LARGE SCALE GENOMIC DNA]</scope>
    <source>
        <strain evidence="2 3">Str16</strain>
    </source>
</reference>
<dbReference type="Proteomes" id="UP001190825">
    <property type="component" value="Unassembled WGS sequence"/>
</dbReference>
<organism evidence="2 3">
    <name type="scientific">Sinorhizobium medicae</name>
    <dbReference type="NCBI Taxonomy" id="110321"/>
    <lineage>
        <taxon>Bacteria</taxon>
        <taxon>Pseudomonadati</taxon>
        <taxon>Pseudomonadota</taxon>
        <taxon>Alphaproteobacteria</taxon>
        <taxon>Hyphomicrobiales</taxon>
        <taxon>Rhizobiaceae</taxon>
        <taxon>Sinorhizobium/Ensifer group</taxon>
        <taxon>Sinorhizobium</taxon>
    </lineage>
</organism>
<evidence type="ECO:0000256" key="1">
    <source>
        <dbReference type="SAM" id="Phobius"/>
    </source>
</evidence>
<gene>
    <name evidence="2" type="ORF">BMJ33_33645</name>
</gene>
<keyword evidence="1" id="KW-1133">Transmembrane helix</keyword>
<accession>A0ABX4TBT6</accession>
<sequence>MYWIAGQLGCNRELAMGSFSIWHWLMVIVWLLAVGLPLSKILKRIGFSGWWAILAFIPLANIIGLWVLAVTAWPKEARNG</sequence>
<keyword evidence="1" id="KW-0812">Transmembrane</keyword>
<evidence type="ECO:0008006" key="4">
    <source>
        <dbReference type="Google" id="ProtNLM"/>
    </source>
</evidence>
<keyword evidence="1" id="KW-0472">Membrane</keyword>
<feature type="transmembrane region" description="Helical" evidence="1">
    <location>
        <begin position="50"/>
        <end position="73"/>
    </location>
</feature>